<evidence type="ECO:0000313" key="2">
    <source>
        <dbReference type="Proteomes" id="UP000077628"/>
    </source>
</evidence>
<name>A0A177N467_9GAMM</name>
<sequence>MNMANFVFDISIVETDPGHPESPFSPPEDWTGSLEDYRGWLRTQFKASPWVRQRLAIAARRYQLKGPLDVRGRFGSILPSILTSMLEKIRAEPSFDE</sequence>
<evidence type="ECO:0000313" key="1">
    <source>
        <dbReference type="EMBL" id="OAI12766.1"/>
    </source>
</evidence>
<comment type="caution">
    <text evidence="1">The sequence shown here is derived from an EMBL/GenBank/DDBJ whole genome shotgun (WGS) entry which is preliminary data.</text>
</comment>
<dbReference type="Proteomes" id="UP000077628">
    <property type="component" value="Unassembled WGS sequence"/>
</dbReference>
<proteinExistence type="predicted"/>
<accession>A0A177N467</accession>
<dbReference type="STRING" id="702114.A1355_14095"/>
<keyword evidence="2" id="KW-1185">Reference proteome</keyword>
<dbReference type="AlphaFoldDB" id="A0A177N467"/>
<gene>
    <name evidence="1" type="ORF">A1355_14095</name>
</gene>
<protein>
    <submittedName>
        <fullName evidence="1">Uncharacterized protein</fullName>
    </submittedName>
</protein>
<reference evidence="2" key="1">
    <citation type="submission" date="2016-03" db="EMBL/GenBank/DDBJ databases">
        <authorList>
            <person name="Heylen K."/>
            <person name="De Vos P."/>
            <person name="Vekeman B."/>
        </authorList>
    </citation>
    <scope>NUCLEOTIDE SEQUENCE [LARGE SCALE GENOMIC DNA]</scope>
    <source>
        <strain evidence="2">R-45383</strain>
    </source>
</reference>
<organism evidence="1 2">
    <name type="scientific">Methylomonas koyamae</name>
    <dbReference type="NCBI Taxonomy" id="702114"/>
    <lineage>
        <taxon>Bacteria</taxon>
        <taxon>Pseudomonadati</taxon>
        <taxon>Pseudomonadota</taxon>
        <taxon>Gammaproteobacteria</taxon>
        <taxon>Methylococcales</taxon>
        <taxon>Methylococcaceae</taxon>
        <taxon>Methylomonas</taxon>
    </lineage>
</organism>
<dbReference type="EMBL" id="LUUK01000217">
    <property type="protein sequence ID" value="OAI12766.1"/>
    <property type="molecule type" value="Genomic_DNA"/>
</dbReference>